<reference evidence="2 3" key="1">
    <citation type="submission" date="2024-01" db="EMBL/GenBank/DDBJ databases">
        <title>The genomes of 5 underutilized Papilionoideae crops provide insights into root nodulation and disease resistanc.</title>
        <authorList>
            <person name="Jiang F."/>
        </authorList>
    </citation>
    <scope>NUCLEOTIDE SEQUENCE [LARGE SCALE GENOMIC DNA]</scope>
    <source>
        <strain evidence="2">LVBAO_FW01</strain>
        <tissue evidence="2">Leaves</tissue>
    </source>
</reference>
<sequence length="239" mass="26307">MLMEATDASNVKRYPALATLDSLMTSLYLHEFCTTSKCPPCIDFVFFWEVACMRHIEVRVPPRPLRIACIGMGLNSVASIPEASGLSNCFALNPLYVMASPSSLCGHPLVIGSSRIRVLLPFQGGRPRDESGLCQSNVPPSADSSSFAQIHDRMGAWGANLTFCASPFGMLRHPNAIERLPEVYARDRFINDRILPGSSEAETDGRSKRRDFRTKSEICELEMTNLQSLNGGSEEKDSS</sequence>
<accession>A0AAN9MVK7</accession>
<dbReference type="Proteomes" id="UP001367508">
    <property type="component" value="Unassembled WGS sequence"/>
</dbReference>
<dbReference type="AlphaFoldDB" id="A0AAN9MVK7"/>
<gene>
    <name evidence="2" type="ORF">VNO77_03580</name>
</gene>
<dbReference type="EMBL" id="JAYMYQ010000001">
    <property type="protein sequence ID" value="KAK7361512.1"/>
    <property type="molecule type" value="Genomic_DNA"/>
</dbReference>
<comment type="caution">
    <text evidence="2">The sequence shown here is derived from an EMBL/GenBank/DDBJ whole genome shotgun (WGS) entry which is preliminary data.</text>
</comment>
<evidence type="ECO:0000313" key="2">
    <source>
        <dbReference type="EMBL" id="KAK7361512.1"/>
    </source>
</evidence>
<evidence type="ECO:0000256" key="1">
    <source>
        <dbReference type="SAM" id="MobiDB-lite"/>
    </source>
</evidence>
<organism evidence="2 3">
    <name type="scientific">Canavalia gladiata</name>
    <name type="common">Sword bean</name>
    <name type="synonym">Dolichos gladiatus</name>
    <dbReference type="NCBI Taxonomy" id="3824"/>
    <lineage>
        <taxon>Eukaryota</taxon>
        <taxon>Viridiplantae</taxon>
        <taxon>Streptophyta</taxon>
        <taxon>Embryophyta</taxon>
        <taxon>Tracheophyta</taxon>
        <taxon>Spermatophyta</taxon>
        <taxon>Magnoliopsida</taxon>
        <taxon>eudicotyledons</taxon>
        <taxon>Gunneridae</taxon>
        <taxon>Pentapetalae</taxon>
        <taxon>rosids</taxon>
        <taxon>fabids</taxon>
        <taxon>Fabales</taxon>
        <taxon>Fabaceae</taxon>
        <taxon>Papilionoideae</taxon>
        <taxon>50 kb inversion clade</taxon>
        <taxon>NPAAA clade</taxon>
        <taxon>indigoferoid/millettioid clade</taxon>
        <taxon>Phaseoleae</taxon>
        <taxon>Canavalia</taxon>
    </lineage>
</organism>
<evidence type="ECO:0000313" key="3">
    <source>
        <dbReference type="Proteomes" id="UP001367508"/>
    </source>
</evidence>
<proteinExistence type="predicted"/>
<feature type="region of interest" description="Disordered" evidence="1">
    <location>
        <begin position="196"/>
        <end position="216"/>
    </location>
</feature>
<name>A0AAN9MVK7_CANGL</name>
<keyword evidence="3" id="KW-1185">Reference proteome</keyword>
<protein>
    <submittedName>
        <fullName evidence="2">Uncharacterized protein</fullName>
    </submittedName>
</protein>